<dbReference type="Gene3D" id="3.40.50.2300">
    <property type="match status" value="1"/>
</dbReference>
<accession>A0A6A6RCZ2</accession>
<dbReference type="PROSITE" id="PS50822">
    <property type="entry name" value="PIWI"/>
    <property type="match status" value="1"/>
</dbReference>
<dbReference type="PROSITE" id="PS50158">
    <property type="entry name" value="ZF_CCHC"/>
    <property type="match status" value="1"/>
</dbReference>
<evidence type="ECO:0000256" key="1">
    <source>
        <dbReference type="PROSITE-ProRule" id="PRU00047"/>
    </source>
</evidence>
<dbReference type="OrthoDB" id="10252740at2759"/>
<dbReference type="GO" id="GO:0008270">
    <property type="term" value="F:zinc ion binding"/>
    <property type="evidence" value="ECO:0007669"/>
    <property type="project" value="UniProtKB-KW"/>
</dbReference>
<dbReference type="Proteomes" id="UP000799750">
    <property type="component" value="Unassembled WGS sequence"/>
</dbReference>
<dbReference type="Pfam" id="PF16486">
    <property type="entry name" value="ArgoN"/>
    <property type="match status" value="1"/>
</dbReference>
<dbReference type="GO" id="GO:0003676">
    <property type="term" value="F:nucleic acid binding"/>
    <property type="evidence" value="ECO:0007669"/>
    <property type="project" value="InterPro"/>
</dbReference>
<organism evidence="5 6">
    <name type="scientific">Lophium mytilinum</name>
    <dbReference type="NCBI Taxonomy" id="390894"/>
    <lineage>
        <taxon>Eukaryota</taxon>
        <taxon>Fungi</taxon>
        <taxon>Dikarya</taxon>
        <taxon>Ascomycota</taxon>
        <taxon>Pezizomycotina</taxon>
        <taxon>Dothideomycetes</taxon>
        <taxon>Pleosporomycetidae</taxon>
        <taxon>Mytilinidiales</taxon>
        <taxon>Mytilinidiaceae</taxon>
        <taxon>Lophium</taxon>
    </lineage>
</organism>
<evidence type="ECO:0000313" key="6">
    <source>
        <dbReference type="Proteomes" id="UP000799750"/>
    </source>
</evidence>
<evidence type="ECO:0000313" key="5">
    <source>
        <dbReference type="EMBL" id="KAF2502246.1"/>
    </source>
</evidence>
<evidence type="ECO:0000259" key="4">
    <source>
        <dbReference type="PROSITE" id="PS50822"/>
    </source>
</evidence>
<feature type="region of interest" description="Disordered" evidence="2">
    <location>
        <begin position="33"/>
        <end position="111"/>
    </location>
</feature>
<dbReference type="InterPro" id="IPR036875">
    <property type="entry name" value="Znf_CCHC_sf"/>
</dbReference>
<protein>
    <submittedName>
        <fullName evidence="5">Piwi-domain-containing protein</fullName>
    </submittedName>
</protein>
<dbReference type="InterPro" id="IPR001878">
    <property type="entry name" value="Znf_CCHC"/>
</dbReference>
<dbReference type="InterPro" id="IPR036397">
    <property type="entry name" value="RNaseH_sf"/>
</dbReference>
<proteinExistence type="predicted"/>
<feature type="compositionally biased region" description="Gly residues" evidence="2">
    <location>
        <begin position="70"/>
        <end position="84"/>
    </location>
</feature>
<dbReference type="InterPro" id="IPR003165">
    <property type="entry name" value="Piwi"/>
</dbReference>
<dbReference type="CDD" id="cd02846">
    <property type="entry name" value="PAZ_argonaute_like"/>
    <property type="match status" value="1"/>
</dbReference>
<evidence type="ECO:0000259" key="3">
    <source>
        <dbReference type="PROSITE" id="PS50158"/>
    </source>
</evidence>
<dbReference type="Gene3D" id="3.30.420.10">
    <property type="entry name" value="Ribonuclease H-like superfamily/Ribonuclease H"/>
    <property type="match status" value="1"/>
</dbReference>
<dbReference type="Pfam" id="PF02171">
    <property type="entry name" value="Piwi"/>
    <property type="match status" value="1"/>
</dbReference>
<name>A0A6A6RCZ2_9PEZI</name>
<dbReference type="SMART" id="SM00950">
    <property type="entry name" value="Piwi"/>
    <property type="match status" value="1"/>
</dbReference>
<feature type="domain" description="CCHC-type" evidence="3">
    <location>
        <begin position="16"/>
        <end position="31"/>
    </location>
</feature>
<dbReference type="SMART" id="SM00343">
    <property type="entry name" value="ZnF_C2HC"/>
    <property type="match status" value="1"/>
</dbReference>
<dbReference type="InterPro" id="IPR032474">
    <property type="entry name" value="Argonaute_N"/>
</dbReference>
<dbReference type="Pfam" id="PF00098">
    <property type="entry name" value="zf-CCHC"/>
    <property type="match status" value="1"/>
</dbReference>
<dbReference type="Gene3D" id="2.170.260.10">
    <property type="entry name" value="paz domain"/>
    <property type="match status" value="1"/>
</dbReference>
<dbReference type="AlphaFoldDB" id="A0A6A6RCZ2"/>
<dbReference type="PANTHER" id="PTHR22891">
    <property type="entry name" value="EUKARYOTIC TRANSLATION INITIATION FACTOR 2C"/>
    <property type="match status" value="1"/>
</dbReference>
<feature type="domain" description="Piwi" evidence="4">
    <location>
        <begin position="697"/>
        <end position="1004"/>
    </location>
</feature>
<keyword evidence="1" id="KW-0862">Zinc</keyword>
<reference evidence="5" key="1">
    <citation type="journal article" date="2020" name="Stud. Mycol.">
        <title>101 Dothideomycetes genomes: a test case for predicting lifestyles and emergence of pathogens.</title>
        <authorList>
            <person name="Haridas S."/>
            <person name="Albert R."/>
            <person name="Binder M."/>
            <person name="Bloem J."/>
            <person name="Labutti K."/>
            <person name="Salamov A."/>
            <person name="Andreopoulos B."/>
            <person name="Baker S."/>
            <person name="Barry K."/>
            <person name="Bills G."/>
            <person name="Bluhm B."/>
            <person name="Cannon C."/>
            <person name="Castanera R."/>
            <person name="Culley D."/>
            <person name="Daum C."/>
            <person name="Ezra D."/>
            <person name="Gonzalez J."/>
            <person name="Henrissat B."/>
            <person name="Kuo A."/>
            <person name="Liang C."/>
            <person name="Lipzen A."/>
            <person name="Lutzoni F."/>
            <person name="Magnuson J."/>
            <person name="Mondo S."/>
            <person name="Nolan M."/>
            <person name="Ohm R."/>
            <person name="Pangilinan J."/>
            <person name="Park H.-J."/>
            <person name="Ramirez L."/>
            <person name="Alfaro M."/>
            <person name="Sun H."/>
            <person name="Tritt A."/>
            <person name="Yoshinaga Y."/>
            <person name="Zwiers L.-H."/>
            <person name="Turgeon B."/>
            <person name="Goodwin S."/>
            <person name="Spatafora J."/>
            <person name="Crous P."/>
            <person name="Grigoriev I."/>
        </authorList>
    </citation>
    <scope>NUCLEOTIDE SEQUENCE</scope>
    <source>
        <strain evidence="5">CBS 269.34</strain>
    </source>
</reference>
<dbReference type="SUPFAM" id="SSF53098">
    <property type="entry name" value="Ribonuclease H-like"/>
    <property type="match status" value="1"/>
</dbReference>
<dbReference type="InterPro" id="IPR012337">
    <property type="entry name" value="RNaseH-like_sf"/>
</dbReference>
<gene>
    <name evidence="5" type="ORF">BU16DRAFT_576287</name>
</gene>
<dbReference type="EMBL" id="MU004181">
    <property type="protein sequence ID" value="KAF2502246.1"/>
    <property type="molecule type" value="Genomic_DNA"/>
</dbReference>
<dbReference type="SUPFAM" id="SSF101690">
    <property type="entry name" value="PAZ domain"/>
    <property type="match status" value="1"/>
</dbReference>
<keyword evidence="1" id="KW-0863">Zinc-finger</keyword>
<keyword evidence="1" id="KW-0479">Metal-binding</keyword>
<evidence type="ECO:0000256" key="2">
    <source>
        <dbReference type="SAM" id="MobiDB-lite"/>
    </source>
</evidence>
<sequence length="1051" mass="116981">MAYRGNGRGGSGPQPCYQCGNLGHFARECPQNSRGFQGGGRGQGDSVRGLASRGGFPPGWRGPSTDRGGRGGYQSGSNGRGRGAPNGPYGRPGSVNHGASTDIPLQQRPPLEFPQTPSTWAEKIAKLEKIELDQLASFEIPTAPTGGTRLPPKTFVLSNNLQTSLAKVKQEMQENEENFAVHTIRPSFVTAGSERQSSMLTNHFQVTLPTKTLYEYAIHGFPDDKTRRAKKHIVLDMIKSCPLLQEDNFVTDFDGTVVSWVKLHDQEPKKDEHVKGSHCLVERRPTNLDMSLQFKGEVKFDALLQHTKSSTNPEHLKLDANPIVKALNMLIADKSFSSAVGLETVQVGANRFFLKSGARALKGRNDSTESPLCTIRGYSLSTKPAMGSTLVNINTVTSAFFRPILVSEFMMNYSKVLAKTDAELYELLVGRRVYILYERGDPKLDAPEGRVRTIQRVGRDTPGATKFIKKGTTEEITVQKNVEEKSMKKLQHPHLYCVNLGGKDEKKEAWFPPESLRLLPYQPYNRLLPANLTSAMLDAACRKPEENRHAIIEEGLPALGIDPSGAASPAGDDSLFKVDPAMLSVPSRILAKPTILYTERQATPSDSARWSLESQRFLKTTDDEIKMHVILEGDNHRNKLIYHEAEYVEKLIESLRSYGLKVVDDYKDTSKSWLGSGNFLDSFQRELDKAKKNGCDIVCLVLRKKSTDVYSEFKVIADRATGVHTICLCEDRLLKFGGVKKDVMGHLANVAMKVNLKFGGTNHSVAGITPFLKDTLVLGADVTHPTGGSVNGTPSIAAVVGSVDENGGRMLGSMRLQLEARNEMIDEMESMVKDRLHAWKEANEGKWPQNVLYYRDGVSESQYSAVRRKEIGAIRDAFANTTDVKPRITAVVVAKRHGTRFYPTDDKDRVRHNMNCLPGTLVESGVTSPYYFDFYLQAHNGLQGTARPAHYFVLENGMDLSAKDLQDLTFRLCYTYVRATLGVSYAPPAYYADRLCERGRTYLRNYFNAKPQMRGMDKDTIDAEARRLWARAGNSRGDPWHENLDDTMFWM</sequence>
<dbReference type="SUPFAM" id="SSF57756">
    <property type="entry name" value="Retrovirus zinc finger-like domains"/>
    <property type="match status" value="1"/>
</dbReference>
<dbReference type="Gene3D" id="4.10.60.10">
    <property type="entry name" value="Zinc finger, CCHC-type"/>
    <property type="match status" value="1"/>
</dbReference>
<dbReference type="InterPro" id="IPR045246">
    <property type="entry name" value="Piwi_ago-like"/>
</dbReference>
<keyword evidence="6" id="KW-1185">Reference proteome</keyword>
<dbReference type="CDD" id="cd04657">
    <property type="entry name" value="Piwi_ago-like"/>
    <property type="match status" value="1"/>
</dbReference>
<dbReference type="InterPro" id="IPR036085">
    <property type="entry name" value="PAZ_dom_sf"/>
</dbReference>